<sequence>MRWRWREETDVPSATGVVGCGAVARALFAKAHAAAIACEGRQATVPWQVTAHQDLLLLTGPADALPWVAGARYAAPRADAPTLWLPTLQRPDIALDLLAAAIARRYPQKPLLLWPDPAQLVPLHRLLPADTAVLARIAAHWDAS</sequence>
<dbReference type="Pfam" id="PF19921">
    <property type="entry name" value="bpX5"/>
    <property type="match status" value="1"/>
</dbReference>
<gene>
    <name evidence="2" type="ORF">GCM10023307_08380</name>
</gene>
<evidence type="ECO:0000259" key="1">
    <source>
        <dbReference type="Pfam" id="PF19921"/>
    </source>
</evidence>
<accession>A0ABP9AU52</accession>
<evidence type="ECO:0000313" key="3">
    <source>
        <dbReference type="Proteomes" id="UP001499959"/>
    </source>
</evidence>
<reference evidence="3" key="1">
    <citation type="journal article" date="2019" name="Int. J. Syst. Evol. Microbiol.">
        <title>The Global Catalogue of Microorganisms (GCM) 10K type strain sequencing project: providing services to taxonomists for standard genome sequencing and annotation.</title>
        <authorList>
            <consortium name="The Broad Institute Genomics Platform"/>
            <consortium name="The Broad Institute Genome Sequencing Center for Infectious Disease"/>
            <person name="Wu L."/>
            <person name="Ma J."/>
        </authorList>
    </citation>
    <scope>NUCLEOTIDE SEQUENCE [LARGE SCALE GENOMIC DNA]</scope>
    <source>
        <strain evidence="3">JCM 18204</strain>
    </source>
</reference>
<dbReference type="InterPro" id="IPR045548">
    <property type="entry name" value="bpX5"/>
</dbReference>
<feature type="domain" description="MoxR-vWA-beta-propeller ternary system" evidence="1">
    <location>
        <begin position="3"/>
        <end position="141"/>
    </location>
</feature>
<dbReference type="Proteomes" id="UP001499959">
    <property type="component" value="Unassembled WGS sequence"/>
</dbReference>
<comment type="caution">
    <text evidence="2">The sequence shown here is derived from an EMBL/GenBank/DDBJ whole genome shotgun (WGS) entry which is preliminary data.</text>
</comment>
<evidence type="ECO:0000313" key="2">
    <source>
        <dbReference type="EMBL" id="GAA4785990.1"/>
    </source>
</evidence>
<dbReference type="EMBL" id="BAABJE010000002">
    <property type="protein sequence ID" value="GAA4785990.1"/>
    <property type="molecule type" value="Genomic_DNA"/>
</dbReference>
<organism evidence="2 3">
    <name type="scientific">Lysobacter hankyongensis</name>
    <dbReference type="NCBI Taxonomy" id="1176535"/>
    <lineage>
        <taxon>Bacteria</taxon>
        <taxon>Pseudomonadati</taxon>
        <taxon>Pseudomonadota</taxon>
        <taxon>Gammaproteobacteria</taxon>
        <taxon>Lysobacterales</taxon>
        <taxon>Lysobacteraceae</taxon>
        <taxon>Lysobacter</taxon>
    </lineage>
</organism>
<name>A0ABP9AU52_9GAMM</name>
<proteinExistence type="predicted"/>
<keyword evidence="3" id="KW-1185">Reference proteome</keyword>
<protein>
    <recommendedName>
        <fullName evidence="1">MoxR-vWA-beta-propeller ternary system domain-containing protein</fullName>
    </recommendedName>
</protein>